<dbReference type="SMART" id="SM00849">
    <property type="entry name" value="Lactamase_B"/>
    <property type="match status" value="1"/>
</dbReference>
<dbReference type="InterPro" id="IPR052533">
    <property type="entry name" value="WalJ/YycJ-like"/>
</dbReference>
<dbReference type="RefSeq" id="WP_088416508.1">
    <property type="nucleotide sequence ID" value="NZ_NJBA01000002.1"/>
</dbReference>
<feature type="domain" description="Metallo-beta-lactamase" evidence="1">
    <location>
        <begin position="11"/>
        <end position="184"/>
    </location>
</feature>
<sequence>MHFAVLGSGSRGNSALVSSSDTRILIDCGFPLRETIRRLARLGVEPGQLDAILVTHEHSDHINGVELLARHHRIPVYLSAGTLQGMRKPVTPAGLLKCGDRLVLKDLEVTAVGVSHDAREPLQYVFSDGRKRFGQLTDLGAATAQVLECYRGLDALIVEANHDTDMLARGPYPYPLKVRVGGQWGHLNNRQAAELVAQLGWESLQHLVLAHLSEKNNSPQLARQSFVDTLGCDPDWLQVADQHSGLDWRTIA</sequence>
<dbReference type="SUPFAM" id="SSF56281">
    <property type="entry name" value="Metallo-hydrolase/oxidoreductase"/>
    <property type="match status" value="1"/>
</dbReference>
<dbReference type="Proteomes" id="UP000198145">
    <property type="component" value="Unassembled WGS sequence"/>
</dbReference>
<evidence type="ECO:0000313" key="3">
    <source>
        <dbReference type="Proteomes" id="UP000198145"/>
    </source>
</evidence>
<dbReference type="PANTHER" id="PTHR47619:SF1">
    <property type="entry name" value="EXODEOXYRIBONUCLEASE WALJ"/>
    <property type="match status" value="1"/>
</dbReference>
<dbReference type="GO" id="GO:0016787">
    <property type="term" value="F:hydrolase activity"/>
    <property type="evidence" value="ECO:0007669"/>
    <property type="project" value="UniProtKB-KW"/>
</dbReference>
<dbReference type="AlphaFoldDB" id="A0A246FBD6"/>
<dbReference type="Pfam" id="PF12706">
    <property type="entry name" value="Lactamase_B_2"/>
    <property type="match status" value="1"/>
</dbReference>
<keyword evidence="2" id="KW-0378">Hydrolase</keyword>
<dbReference type="InterPro" id="IPR001279">
    <property type="entry name" value="Metallo-B-lactamas"/>
</dbReference>
<gene>
    <name evidence="2" type="ORF">CEG18_04745</name>
</gene>
<dbReference type="eggNOG" id="COG1235">
    <property type="taxonomic scope" value="Bacteria"/>
</dbReference>
<reference evidence="2 3" key="1">
    <citation type="submission" date="2017-06" db="EMBL/GenBank/DDBJ databases">
        <title>Draft genome of Pseudomonas nitroreducens DF05.</title>
        <authorList>
            <person name="Iyer R."/>
        </authorList>
    </citation>
    <scope>NUCLEOTIDE SEQUENCE [LARGE SCALE GENOMIC DNA]</scope>
    <source>
        <strain evidence="2 3">DF05</strain>
    </source>
</reference>
<protein>
    <submittedName>
        <fullName evidence="2">MBL fold metallo-hydrolase</fullName>
    </submittedName>
</protein>
<evidence type="ECO:0000313" key="2">
    <source>
        <dbReference type="EMBL" id="OWP51581.1"/>
    </source>
</evidence>
<comment type="caution">
    <text evidence="2">The sequence shown here is derived from an EMBL/GenBank/DDBJ whole genome shotgun (WGS) entry which is preliminary data.</text>
</comment>
<dbReference type="EMBL" id="NJBA01000002">
    <property type="protein sequence ID" value="OWP51581.1"/>
    <property type="molecule type" value="Genomic_DNA"/>
</dbReference>
<organism evidence="2 3">
    <name type="scientific">Pseudomonas nitroreducens</name>
    <dbReference type="NCBI Taxonomy" id="46680"/>
    <lineage>
        <taxon>Bacteria</taxon>
        <taxon>Pseudomonadati</taxon>
        <taxon>Pseudomonadota</taxon>
        <taxon>Gammaproteobacteria</taxon>
        <taxon>Pseudomonadales</taxon>
        <taxon>Pseudomonadaceae</taxon>
        <taxon>Pseudomonas</taxon>
    </lineage>
</organism>
<proteinExistence type="predicted"/>
<accession>A0A246FBD6</accession>
<evidence type="ECO:0000259" key="1">
    <source>
        <dbReference type="SMART" id="SM00849"/>
    </source>
</evidence>
<dbReference type="InterPro" id="IPR036866">
    <property type="entry name" value="RibonucZ/Hydroxyglut_hydro"/>
</dbReference>
<dbReference type="Gene3D" id="3.60.15.10">
    <property type="entry name" value="Ribonuclease Z/Hydroxyacylglutathione hydrolase-like"/>
    <property type="match status" value="1"/>
</dbReference>
<dbReference type="PANTHER" id="PTHR47619">
    <property type="entry name" value="METALLO-HYDROLASE YYCJ-RELATED"/>
    <property type="match status" value="1"/>
</dbReference>
<name>A0A246FBD6_PSENT</name>
<dbReference type="STRING" id="46680.GCA_000807755_04186"/>